<reference evidence="6" key="1">
    <citation type="submission" date="2020-02" db="EMBL/GenBank/DDBJ databases">
        <title>Delineation of the pyrene-degrading pathway in Roseobacter clade bacteria by genomic analysis.</title>
        <authorList>
            <person name="Zhou H."/>
            <person name="Wang H."/>
        </authorList>
    </citation>
    <scope>NUCLEOTIDE SEQUENCE</scope>
    <source>
        <strain evidence="6">PrR005</strain>
    </source>
</reference>
<evidence type="ECO:0000256" key="1">
    <source>
        <dbReference type="ARBA" id="ARBA00009924"/>
    </source>
</evidence>
<dbReference type="RefSeq" id="WP_164126759.1">
    <property type="nucleotide sequence ID" value="NZ_JAAGOX010000001.1"/>
</dbReference>
<dbReference type="InterPro" id="IPR022488">
    <property type="entry name" value="PPK2-related"/>
</dbReference>
<evidence type="ECO:0000256" key="2">
    <source>
        <dbReference type="ARBA" id="ARBA00022679"/>
    </source>
</evidence>
<evidence type="ECO:0000256" key="3">
    <source>
        <dbReference type="ARBA" id="ARBA00022777"/>
    </source>
</evidence>
<evidence type="ECO:0000259" key="5">
    <source>
        <dbReference type="Pfam" id="PF03976"/>
    </source>
</evidence>
<dbReference type="Pfam" id="PF03976">
    <property type="entry name" value="PPK2"/>
    <property type="match status" value="1"/>
</dbReference>
<organism evidence="6">
    <name type="scientific">Ruegeria sp. PrR005</name>
    <dbReference type="NCBI Taxonomy" id="2706882"/>
    <lineage>
        <taxon>Bacteria</taxon>
        <taxon>Pseudomonadati</taxon>
        <taxon>Pseudomonadota</taxon>
        <taxon>Alphaproteobacteria</taxon>
        <taxon>Rhodobacterales</taxon>
        <taxon>Roseobacteraceae</taxon>
        <taxon>Ruegeria</taxon>
    </lineage>
</organism>
<dbReference type="EMBL" id="JAAGOX010000001">
    <property type="protein sequence ID" value="NDW43472.1"/>
    <property type="molecule type" value="Genomic_DNA"/>
</dbReference>
<dbReference type="GO" id="GO:0008976">
    <property type="term" value="F:polyphosphate kinase activity"/>
    <property type="evidence" value="ECO:0007669"/>
    <property type="project" value="UniProtKB-UniRule"/>
</dbReference>
<evidence type="ECO:0000256" key="4">
    <source>
        <dbReference type="RuleBase" id="RU369062"/>
    </source>
</evidence>
<proteinExistence type="inferred from homology"/>
<evidence type="ECO:0000313" key="6">
    <source>
        <dbReference type="EMBL" id="NDW43472.1"/>
    </source>
</evidence>
<keyword evidence="3 4" id="KW-0418">Kinase</keyword>
<dbReference type="Gene3D" id="3.40.50.300">
    <property type="entry name" value="P-loop containing nucleotide triphosphate hydrolases"/>
    <property type="match status" value="1"/>
</dbReference>
<keyword evidence="2 4" id="KW-0808">Transferase</keyword>
<gene>
    <name evidence="6" type="primary">ppk2</name>
    <name evidence="6" type="ORF">G0P99_00700</name>
</gene>
<dbReference type="SUPFAM" id="SSF52540">
    <property type="entry name" value="P-loop containing nucleoside triphosphate hydrolases"/>
    <property type="match status" value="1"/>
</dbReference>
<dbReference type="InterPro" id="IPR022486">
    <property type="entry name" value="PPK2_PA0141"/>
</dbReference>
<dbReference type="PIRSF" id="PIRSF028756">
    <property type="entry name" value="PPK2_prd"/>
    <property type="match status" value="1"/>
</dbReference>
<dbReference type="PANTHER" id="PTHR34383:SF1">
    <property type="entry name" value="ADP-POLYPHOSPHATE PHOSPHOTRANSFERASE"/>
    <property type="match status" value="1"/>
</dbReference>
<dbReference type="GO" id="GO:0006793">
    <property type="term" value="P:phosphorus metabolic process"/>
    <property type="evidence" value="ECO:0007669"/>
    <property type="project" value="InterPro"/>
</dbReference>
<dbReference type="NCBIfam" id="TIGR03707">
    <property type="entry name" value="PPK2_P_aer"/>
    <property type="match status" value="1"/>
</dbReference>
<sequence>MTHTYIGEISRYYKDRAPDTIRQTIREAGKDDILSKTYPYDEEMSSKAYDRAIHDLQIELVKMQAWVKETGARIAIVLEGRDAAGKGGTISRFRGNLNPRGARVVALSKPTDTERTQWYFQRYIQHLPSAGEIVFFDRSWYNRGVVEHVFGWCSPEAREYFFRQALPFEHALIEDGIQLFKFWLNVGRAEQLRRFLAREKDPLKQWKLSPVDIQGLDKWDDYTAAIGETLTRSHSDRSPWTIIRSDDKKRARLAAIQTVLSAIDYDGKDDKAIGQVDTKICGGPEIWDA</sequence>
<protein>
    <recommendedName>
        <fullName evidence="4">ADP/GDP-polyphosphate phosphotransferase</fullName>
        <ecNumber evidence="4">2.7.4.-</ecNumber>
    </recommendedName>
    <alternativeName>
        <fullName evidence="4">Polyphosphate kinase PPK2</fullName>
    </alternativeName>
</protein>
<dbReference type="AlphaFoldDB" id="A0A6B2NH40"/>
<comment type="function">
    <text evidence="4">Uses inorganic polyphosphate (polyP) as a donor to convert GDP to GTP or ADP to ATP.</text>
</comment>
<comment type="subunit">
    <text evidence="4">Homotetramer.</text>
</comment>
<accession>A0A6B2NH40</accession>
<comment type="similarity">
    <text evidence="1 4">Belongs to the polyphosphate kinase 2 (PPK2) family. Class I subfamily.</text>
</comment>
<feature type="domain" description="Polyphosphate kinase-2-related" evidence="5">
    <location>
        <begin position="44"/>
        <end position="270"/>
    </location>
</feature>
<dbReference type="PANTHER" id="PTHR34383">
    <property type="entry name" value="POLYPHOSPHATE:AMP PHOSPHOTRANSFERASE-RELATED"/>
    <property type="match status" value="1"/>
</dbReference>
<comment type="caution">
    <text evidence="6">The sequence shown here is derived from an EMBL/GenBank/DDBJ whole genome shotgun (WGS) entry which is preliminary data.</text>
</comment>
<dbReference type="InterPro" id="IPR027417">
    <property type="entry name" value="P-loop_NTPase"/>
</dbReference>
<name>A0A6B2NH40_9RHOB</name>
<dbReference type="EC" id="2.7.4.-" evidence="4"/>
<dbReference type="InterPro" id="IPR016898">
    <property type="entry name" value="Polyphosphate_phosphotransfera"/>
</dbReference>